<organism evidence="1 2">
    <name type="scientific">Sorghum bicolor</name>
    <name type="common">Sorghum</name>
    <name type="synonym">Sorghum vulgare</name>
    <dbReference type="NCBI Taxonomy" id="4558"/>
    <lineage>
        <taxon>Eukaryota</taxon>
        <taxon>Viridiplantae</taxon>
        <taxon>Streptophyta</taxon>
        <taxon>Embryophyta</taxon>
        <taxon>Tracheophyta</taxon>
        <taxon>Spermatophyta</taxon>
        <taxon>Magnoliopsida</taxon>
        <taxon>Liliopsida</taxon>
        <taxon>Poales</taxon>
        <taxon>Poaceae</taxon>
        <taxon>PACMAD clade</taxon>
        <taxon>Panicoideae</taxon>
        <taxon>Andropogonodae</taxon>
        <taxon>Andropogoneae</taxon>
        <taxon>Sorghinae</taxon>
        <taxon>Sorghum</taxon>
    </lineage>
</organism>
<dbReference type="Proteomes" id="UP000807115">
    <property type="component" value="Chromosome 7"/>
</dbReference>
<name>A0A921UB29_SORBI</name>
<gene>
    <name evidence="1" type="ORF">BDA96_07G191300</name>
</gene>
<accession>A0A921UB29</accession>
<evidence type="ECO:0000313" key="1">
    <source>
        <dbReference type="EMBL" id="KAG0524215.1"/>
    </source>
</evidence>
<reference evidence="1" key="1">
    <citation type="journal article" date="2019" name="BMC Genomics">
        <title>A new reference genome for Sorghum bicolor reveals high levels of sequence similarity between sweet and grain genotypes: implications for the genetics of sugar metabolism.</title>
        <authorList>
            <person name="Cooper E.A."/>
            <person name="Brenton Z.W."/>
            <person name="Flinn B.S."/>
            <person name="Jenkins J."/>
            <person name="Shu S."/>
            <person name="Flowers D."/>
            <person name="Luo F."/>
            <person name="Wang Y."/>
            <person name="Xia P."/>
            <person name="Barry K."/>
            <person name="Daum C."/>
            <person name="Lipzen A."/>
            <person name="Yoshinaga Y."/>
            <person name="Schmutz J."/>
            <person name="Saski C."/>
            <person name="Vermerris W."/>
            <person name="Kresovich S."/>
        </authorList>
    </citation>
    <scope>NUCLEOTIDE SEQUENCE</scope>
</reference>
<evidence type="ECO:0000313" key="2">
    <source>
        <dbReference type="Proteomes" id="UP000807115"/>
    </source>
</evidence>
<dbReference type="EMBL" id="CM027686">
    <property type="protein sequence ID" value="KAG0524215.1"/>
    <property type="molecule type" value="Genomic_DNA"/>
</dbReference>
<comment type="caution">
    <text evidence="1">The sequence shown here is derived from an EMBL/GenBank/DDBJ whole genome shotgun (WGS) entry which is preliminary data.</text>
</comment>
<proteinExistence type="predicted"/>
<dbReference type="Gramene" id="EES14123">
    <property type="protein sequence ID" value="EES14123"/>
    <property type="gene ID" value="SORBI_3007G179700"/>
</dbReference>
<reference evidence="1" key="2">
    <citation type="submission" date="2020-10" db="EMBL/GenBank/DDBJ databases">
        <authorList>
            <person name="Cooper E.A."/>
            <person name="Brenton Z.W."/>
            <person name="Flinn B.S."/>
            <person name="Jenkins J."/>
            <person name="Shu S."/>
            <person name="Flowers D."/>
            <person name="Luo F."/>
            <person name="Wang Y."/>
            <person name="Xia P."/>
            <person name="Barry K."/>
            <person name="Daum C."/>
            <person name="Lipzen A."/>
            <person name="Yoshinaga Y."/>
            <person name="Schmutz J."/>
            <person name="Saski C."/>
            <person name="Vermerris W."/>
            <person name="Kresovich S."/>
        </authorList>
    </citation>
    <scope>NUCLEOTIDE SEQUENCE</scope>
</reference>
<protein>
    <submittedName>
        <fullName evidence="1">Uncharacterized protein</fullName>
    </submittedName>
</protein>
<dbReference type="AlphaFoldDB" id="A0A921UB29"/>
<sequence length="134" mass="15115">MGDEEQRREIQYNTLLRGTRTSSRIRCPVRRPPLLCLPTEPMNLAVALARRPRARDTTLHWVPPDRARRLHAPPMLLPLPLPLPWPSHMPCTPWPPPSLLMATAPLRPGRKYHRPAVCCYGRAVVVSPAGGCHC</sequence>